<dbReference type="AlphaFoldDB" id="A0A265NEC7"/>
<gene>
    <name evidence="2" type="ORF">CIL03_03220</name>
</gene>
<keyword evidence="3" id="KW-1185">Reference proteome</keyword>
<protein>
    <recommendedName>
        <fullName evidence="4">YqfQ-like protein</fullName>
    </recommendedName>
</protein>
<proteinExistence type="predicted"/>
<organism evidence="2 3">
    <name type="scientific">Virgibacillus indicus</name>
    <dbReference type="NCBI Taxonomy" id="2024554"/>
    <lineage>
        <taxon>Bacteria</taxon>
        <taxon>Bacillati</taxon>
        <taxon>Bacillota</taxon>
        <taxon>Bacilli</taxon>
        <taxon>Bacillales</taxon>
        <taxon>Bacillaceae</taxon>
        <taxon>Virgibacillus</taxon>
    </lineage>
</organism>
<comment type="caution">
    <text evidence="2">The sequence shown here is derived from an EMBL/GenBank/DDBJ whole genome shotgun (WGS) entry which is preliminary data.</text>
</comment>
<feature type="compositionally biased region" description="Basic and acidic residues" evidence="1">
    <location>
        <begin position="137"/>
        <end position="156"/>
    </location>
</feature>
<evidence type="ECO:0008006" key="4">
    <source>
        <dbReference type="Google" id="ProtNLM"/>
    </source>
</evidence>
<evidence type="ECO:0000256" key="1">
    <source>
        <dbReference type="SAM" id="MobiDB-lite"/>
    </source>
</evidence>
<reference evidence="2 3" key="1">
    <citation type="submission" date="2017-08" db="EMBL/GenBank/DDBJ databases">
        <title>Virgibacillus indicus sp. nov. and Virgibacillus profoundi sp. nov, two moderately halophilic bacteria isolated from marine sediment by using the Microfluidic Streak Plate.</title>
        <authorList>
            <person name="Xu B."/>
            <person name="Hu B."/>
            <person name="Wang J."/>
            <person name="Zhu Y."/>
            <person name="Huang L."/>
            <person name="Du W."/>
            <person name="Huang Y."/>
        </authorList>
    </citation>
    <scope>NUCLEOTIDE SEQUENCE [LARGE SCALE GENOMIC DNA]</scope>
    <source>
        <strain evidence="2 3">IO3-P2-C2</strain>
    </source>
</reference>
<dbReference type="EMBL" id="NPMS01000001">
    <property type="protein sequence ID" value="OZU90167.1"/>
    <property type="molecule type" value="Genomic_DNA"/>
</dbReference>
<dbReference type="Proteomes" id="UP000216498">
    <property type="component" value="Unassembled WGS sequence"/>
</dbReference>
<dbReference type="Pfam" id="PF14181">
    <property type="entry name" value="YqfQ"/>
    <property type="match status" value="1"/>
</dbReference>
<accession>A0A265NEC7</accession>
<sequence length="156" mass="17513">MRGDIMFPPMQRSRNFNPRQMNHGPNQFMSPNQGFSRQVKRGNNLQTMLQQFTQPESAANLASRGAGGLSKTLTNVQQVLKMVESTAPIVQQYGPMVKNLPAMYRMMKAFKEMESTNDDNDDTDEGSVNDLNMESVSDNHHAIKSSDGESKPKLFI</sequence>
<evidence type="ECO:0000313" key="3">
    <source>
        <dbReference type="Proteomes" id="UP000216498"/>
    </source>
</evidence>
<feature type="compositionally biased region" description="Acidic residues" evidence="1">
    <location>
        <begin position="115"/>
        <end position="127"/>
    </location>
</feature>
<feature type="region of interest" description="Disordered" evidence="1">
    <location>
        <begin position="114"/>
        <end position="156"/>
    </location>
</feature>
<evidence type="ECO:0000313" key="2">
    <source>
        <dbReference type="EMBL" id="OZU90167.1"/>
    </source>
</evidence>
<name>A0A265NEC7_9BACI</name>
<dbReference type="OrthoDB" id="2860117at2"/>
<dbReference type="InterPro" id="IPR025571">
    <property type="entry name" value="YqfQ"/>
</dbReference>